<comment type="similarity">
    <text evidence="5">Belongs to the PUF3 family.</text>
</comment>
<feature type="repeat" description="Pumilio" evidence="7">
    <location>
        <begin position="124"/>
        <end position="159"/>
    </location>
</feature>
<dbReference type="InterPro" id="IPR001313">
    <property type="entry name" value="Pumilio_RNA-bd_rpt"/>
</dbReference>
<keyword evidence="4" id="KW-0694">RNA-binding</keyword>
<evidence type="ECO:0000256" key="5">
    <source>
        <dbReference type="ARBA" id="ARBA00060736"/>
    </source>
</evidence>
<evidence type="ECO:0000256" key="3">
    <source>
        <dbReference type="ARBA" id="ARBA00022737"/>
    </source>
</evidence>
<dbReference type="InterPro" id="IPR033133">
    <property type="entry name" value="PUM-HD"/>
</dbReference>
<dbReference type="STRING" id="747676.F4S9W5"/>
<sequence length="370" mass="42048">MGLQPTSIPAPSSGHSNRQVSHKGSFDGNRVHRSAILEEFRNNKHRRWELTDMAGHIVEFAGDQLGSRHIQSKLDTATTEEKEIVFNEIYPNVLQLSMDVFANYVVQKFFEQGNQAQKTQLAESLRGHVLQLSLQMYGCRVIQKALEFVLVDQQHAIIKELEGEVIQCAKDQNANHVLQRSLERIDPKMNRFISQAFVGQAFALATHPYGCRVLQRVFEHMPEDQTRGLLEELHRFSNNLMTDQYGNYVAQWIITDGKKEDAAAMMAKVKGQVLLMSKHKFASNVVEKAILKSTEEEMHQMIEEILAPRADGTSTVGVMLKDAFANFPLQKFLQASKEPQRALLFEEVASQLNHMKKYSLSYGKYLVASK</sequence>
<dbReference type="AlphaFoldDB" id="F4S9W5"/>
<dbReference type="GeneID" id="18927919"/>
<dbReference type="Pfam" id="PF00806">
    <property type="entry name" value="PUF"/>
    <property type="match status" value="8"/>
</dbReference>
<gene>
    <name evidence="10" type="ORF">MELLADRAFT_40771</name>
</gene>
<dbReference type="VEuPathDB" id="FungiDB:MELLADRAFT_40771"/>
<protein>
    <recommendedName>
        <fullName evidence="6">Pumilio homology domain family member 3</fullName>
    </recommendedName>
</protein>
<proteinExistence type="inferred from homology"/>
<evidence type="ECO:0000313" key="11">
    <source>
        <dbReference type="Proteomes" id="UP000001072"/>
    </source>
</evidence>
<evidence type="ECO:0000256" key="8">
    <source>
        <dbReference type="SAM" id="MobiDB-lite"/>
    </source>
</evidence>
<feature type="repeat" description="Pumilio" evidence="7">
    <location>
        <begin position="268"/>
        <end position="303"/>
    </location>
</feature>
<accession>F4S9W5</accession>
<dbReference type="HOGENOM" id="CLU_004017_8_1_1"/>
<feature type="compositionally biased region" description="Polar residues" evidence="8">
    <location>
        <begin position="1"/>
        <end position="19"/>
    </location>
</feature>
<feature type="repeat" description="Pumilio" evidence="7">
    <location>
        <begin position="52"/>
        <end position="87"/>
    </location>
</feature>
<evidence type="ECO:0000256" key="6">
    <source>
        <dbReference type="ARBA" id="ARBA00081811"/>
    </source>
</evidence>
<dbReference type="EMBL" id="GL883173">
    <property type="protein sequence ID" value="EGF98590.1"/>
    <property type="molecule type" value="Genomic_DNA"/>
</dbReference>
<feature type="repeat" description="Pumilio" evidence="7">
    <location>
        <begin position="232"/>
        <end position="267"/>
    </location>
</feature>
<dbReference type="eggNOG" id="KOG1488">
    <property type="taxonomic scope" value="Eukaryota"/>
</dbReference>
<comment type="subcellular location">
    <subcellularLocation>
        <location evidence="1">Cytoplasm</location>
    </subcellularLocation>
</comment>
<dbReference type="FunFam" id="1.25.10.10:FF:000004">
    <property type="entry name" value="Pumilio homolog 1 isoform 2"/>
    <property type="match status" value="1"/>
</dbReference>
<dbReference type="RefSeq" id="XP_007418121.1">
    <property type="nucleotide sequence ID" value="XM_007418059.1"/>
</dbReference>
<dbReference type="PANTHER" id="PTHR12537:SF12">
    <property type="entry name" value="MATERNAL PROTEIN PUMILIO"/>
    <property type="match status" value="1"/>
</dbReference>
<dbReference type="GO" id="GO:0005737">
    <property type="term" value="C:cytoplasm"/>
    <property type="evidence" value="ECO:0007669"/>
    <property type="project" value="UniProtKB-SubCell"/>
</dbReference>
<dbReference type="InterPro" id="IPR011989">
    <property type="entry name" value="ARM-like"/>
</dbReference>
<evidence type="ECO:0000256" key="1">
    <source>
        <dbReference type="ARBA" id="ARBA00004496"/>
    </source>
</evidence>
<dbReference type="CDD" id="cd07920">
    <property type="entry name" value="Pumilio"/>
    <property type="match status" value="1"/>
</dbReference>
<dbReference type="SMART" id="SM00025">
    <property type="entry name" value="Pumilio"/>
    <property type="match status" value="8"/>
</dbReference>
<evidence type="ECO:0000259" key="9">
    <source>
        <dbReference type="PROSITE" id="PS50303"/>
    </source>
</evidence>
<keyword evidence="11" id="KW-1185">Reference proteome</keyword>
<dbReference type="PROSITE" id="PS50303">
    <property type="entry name" value="PUM_HD"/>
    <property type="match status" value="1"/>
</dbReference>
<evidence type="ECO:0000313" key="10">
    <source>
        <dbReference type="EMBL" id="EGF98590.1"/>
    </source>
</evidence>
<keyword evidence="2" id="KW-0963">Cytoplasm</keyword>
<feature type="repeat" description="Pumilio" evidence="7">
    <location>
        <begin position="160"/>
        <end position="195"/>
    </location>
</feature>
<feature type="repeat" description="Pumilio" evidence="7">
    <location>
        <begin position="196"/>
        <end position="231"/>
    </location>
</feature>
<organism evidence="11">
    <name type="scientific">Melampsora larici-populina (strain 98AG31 / pathotype 3-4-7)</name>
    <name type="common">Poplar leaf rust fungus</name>
    <dbReference type="NCBI Taxonomy" id="747676"/>
    <lineage>
        <taxon>Eukaryota</taxon>
        <taxon>Fungi</taxon>
        <taxon>Dikarya</taxon>
        <taxon>Basidiomycota</taxon>
        <taxon>Pucciniomycotina</taxon>
        <taxon>Pucciniomycetes</taxon>
        <taxon>Pucciniales</taxon>
        <taxon>Melampsoraceae</taxon>
        <taxon>Melampsora</taxon>
    </lineage>
</organism>
<feature type="region of interest" description="Disordered" evidence="8">
    <location>
        <begin position="1"/>
        <end position="28"/>
    </location>
</feature>
<name>F4S9W5_MELLP</name>
<dbReference type="KEGG" id="mlr:MELLADRAFT_40771"/>
<feature type="domain" description="PUM-HD" evidence="9">
    <location>
        <begin position="32"/>
        <end position="370"/>
    </location>
</feature>
<reference evidence="11" key="1">
    <citation type="journal article" date="2011" name="Proc. Natl. Acad. Sci. U.S.A.">
        <title>Obligate biotrophy features unraveled by the genomic analysis of rust fungi.</title>
        <authorList>
            <person name="Duplessis S."/>
            <person name="Cuomo C.A."/>
            <person name="Lin Y.-C."/>
            <person name="Aerts A."/>
            <person name="Tisserant E."/>
            <person name="Veneault-Fourrey C."/>
            <person name="Joly D.L."/>
            <person name="Hacquard S."/>
            <person name="Amselem J."/>
            <person name="Cantarel B.L."/>
            <person name="Chiu R."/>
            <person name="Coutinho P.M."/>
            <person name="Feau N."/>
            <person name="Field M."/>
            <person name="Frey P."/>
            <person name="Gelhaye E."/>
            <person name="Goldberg J."/>
            <person name="Grabherr M.G."/>
            <person name="Kodira C.D."/>
            <person name="Kohler A."/>
            <person name="Kuees U."/>
            <person name="Lindquist E.A."/>
            <person name="Lucas S.M."/>
            <person name="Mago R."/>
            <person name="Mauceli E."/>
            <person name="Morin E."/>
            <person name="Murat C."/>
            <person name="Pangilinan J.L."/>
            <person name="Park R."/>
            <person name="Pearson M."/>
            <person name="Quesneville H."/>
            <person name="Rouhier N."/>
            <person name="Sakthikumar S."/>
            <person name="Salamov A.A."/>
            <person name="Schmutz J."/>
            <person name="Selles B."/>
            <person name="Shapiro H."/>
            <person name="Tanguay P."/>
            <person name="Tuskan G.A."/>
            <person name="Henrissat B."/>
            <person name="Van de Peer Y."/>
            <person name="Rouze P."/>
            <person name="Ellis J.G."/>
            <person name="Dodds P.N."/>
            <person name="Schein J.E."/>
            <person name="Zhong S."/>
            <person name="Hamelin R.C."/>
            <person name="Grigoriev I.V."/>
            <person name="Szabo L.J."/>
            <person name="Martin F."/>
        </authorList>
    </citation>
    <scope>NUCLEOTIDE SEQUENCE [LARGE SCALE GENOMIC DNA]</scope>
    <source>
        <strain evidence="11">98AG31 / pathotype 3-4-7</strain>
    </source>
</reference>
<feature type="repeat" description="Pumilio" evidence="7">
    <location>
        <begin position="88"/>
        <end position="123"/>
    </location>
</feature>
<dbReference type="GO" id="GO:0003730">
    <property type="term" value="F:mRNA 3'-UTR binding"/>
    <property type="evidence" value="ECO:0007669"/>
    <property type="project" value="TreeGrafter"/>
</dbReference>
<evidence type="ECO:0000256" key="2">
    <source>
        <dbReference type="ARBA" id="ARBA00022490"/>
    </source>
</evidence>
<evidence type="ECO:0000256" key="4">
    <source>
        <dbReference type="ARBA" id="ARBA00022884"/>
    </source>
</evidence>
<evidence type="ECO:0000256" key="7">
    <source>
        <dbReference type="PROSITE-ProRule" id="PRU00317"/>
    </source>
</evidence>
<dbReference type="PANTHER" id="PTHR12537">
    <property type="entry name" value="RNA BINDING PROTEIN PUMILIO-RELATED"/>
    <property type="match status" value="1"/>
</dbReference>
<dbReference type="Gene3D" id="1.25.10.10">
    <property type="entry name" value="Leucine-rich Repeat Variant"/>
    <property type="match status" value="1"/>
</dbReference>
<dbReference type="Proteomes" id="UP000001072">
    <property type="component" value="Unassembled WGS sequence"/>
</dbReference>
<dbReference type="InterPro" id="IPR016024">
    <property type="entry name" value="ARM-type_fold"/>
</dbReference>
<dbReference type="GO" id="GO:0000288">
    <property type="term" value="P:nuclear-transcribed mRNA catabolic process, deadenylation-dependent decay"/>
    <property type="evidence" value="ECO:0007669"/>
    <property type="project" value="TreeGrafter"/>
</dbReference>
<dbReference type="PROSITE" id="PS50302">
    <property type="entry name" value="PUM"/>
    <property type="match status" value="7"/>
</dbReference>
<keyword evidence="3" id="KW-0677">Repeat</keyword>
<dbReference type="InParanoid" id="F4S9W5"/>
<dbReference type="OrthoDB" id="668540at2759"/>
<dbReference type="SUPFAM" id="SSF48371">
    <property type="entry name" value="ARM repeat"/>
    <property type="match status" value="1"/>
</dbReference>
<dbReference type="InterPro" id="IPR033712">
    <property type="entry name" value="Pumilio_RNA-bd"/>
</dbReference>